<dbReference type="InterPro" id="IPR036869">
    <property type="entry name" value="J_dom_sf"/>
</dbReference>
<dbReference type="Proteomes" id="UP001162131">
    <property type="component" value="Unassembled WGS sequence"/>
</dbReference>
<dbReference type="Gene3D" id="1.10.287.110">
    <property type="entry name" value="DnaJ domain"/>
    <property type="match status" value="1"/>
</dbReference>
<evidence type="ECO:0000256" key="1">
    <source>
        <dbReference type="ARBA" id="ARBA00023186"/>
    </source>
</evidence>
<evidence type="ECO:0000313" key="3">
    <source>
        <dbReference type="EMBL" id="CAG9327454.1"/>
    </source>
</evidence>
<name>A0AAU9K0E9_9CILI</name>
<dbReference type="EMBL" id="CAJZBQ010000043">
    <property type="protein sequence ID" value="CAG9327454.1"/>
    <property type="molecule type" value="Genomic_DNA"/>
</dbReference>
<evidence type="ECO:0000313" key="4">
    <source>
        <dbReference type="Proteomes" id="UP001162131"/>
    </source>
</evidence>
<accession>A0AAU9K0E9</accession>
<dbReference type="SUPFAM" id="SSF46565">
    <property type="entry name" value="Chaperone J-domain"/>
    <property type="match status" value="1"/>
</dbReference>
<dbReference type="PANTHER" id="PTHR44157">
    <property type="entry name" value="DNAJ HOMOLOG SUBFAMILY C MEMBER 11"/>
    <property type="match status" value="1"/>
</dbReference>
<gene>
    <name evidence="3" type="ORF">BSTOLATCC_MIC43489</name>
</gene>
<dbReference type="PROSITE" id="PS50076">
    <property type="entry name" value="DNAJ_2"/>
    <property type="match status" value="1"/>
</dbReference>
<proteinExistence type="predicted"/>
<comment type="caution">
    <text evidence="3">The sequence shown here is derived from an EMBL/GenBank/DDBJ whole genome shotgun (WGS) entry which is preliminary data.</text>
</comment>
<dbReference type="Pfam" id="PF00226">
    <property type="entry name" value="DnaJ"/>
    <property type="match status" value="1"/>
</dbReference>
<dbReference type="PANTHER" id="PTHR44157:SF1">
    <property type="entry name" value="DNAJ HOMOLOG SUBFAMILY C MEMBER 11"/>
    <property type="match status" value="1"/>
</dbReference>
<keyword evidence="1" id="KW-0143">Chaperone</keyword>
<dbReference type="PRINTS" id="PR00625">
    <property type="entry name" value="JDOMAIN"/>
</dbReference>
<protein>
    <recommendedName>
        <fullName evidence="2">J domain-containing protein</fullName>
    </recommendedName>
</protein>
<dbReference type="CDD" id="cd06257">
    <property type="entry name" value="DnaJ"/>
    <property type="match status" value="1"/>
</dbReference>
<dbReference type="SMART" id="SM00271">
    <property type="entry name" value="DnaJ"/>
    <property type="match status" value="1"/>
</dbReference>
<keyword evidence="4" id="KW-1185">Reference proteome</keyword>
<dbReference type="InterPro" id="IPR024586">
    <property type="entry name" value="DnaJ-like_C11_C"/>
</dbReference>
<dbReference type="Pfam" id="PF11875">
    <property type="entry name" value="DnaJ-like_C11_C"/>
    <property type="match status" value="1"/>
</dbReference>
<evidence type="ECO:0000259" key="2">
    <source>
        <dbReference type="PROSITE" id="PS50076"/>
    </source>
</evidence>
<dbReference type="GO" id="GO:0005739">
    <property type="term" value="C:mitochondrion"/>
    <property type="evidence" value="ECO:0007669"/>
    <property type="project" value="GOC"/>
</dbReference>
<reference evidence="3" key="1">
    <citation type="submission" date="2021-09" db="EMBL/GenBank/DDBJ databases">
        <authorList>
            <consortium name="AG Swart"/>
            <person name="Singh M."/>
            <person name="Singh A."/>
            <person name="Seah K."/>
            <person name="Emmerich C."/>
        </authorList>
    </citation>
    <scope>NUCLEOTIDE SEQUENCE</scope>
    <source>
        <strain evidence="3">ATCC30299</strain>
    </source>
</reference>
<dbReference type="GO" id="GO:0042407">
    <property type="term" value="P:cristae formation"/>
    <property type="evidence" value="ECO:0007669"/>
    <property type="project" value="TreeGrafter"/>
</dbReference>
<dbReference type="InterPro" id="IPR001623">
    <property type="entry name" value="DnaJ_domain"/>
</dbReference>
<sequence length="540" mass="61059">MSSDDYYSLLGVHPDATPDEIKESFQNLSLLTHPDKQPVHLRENAQQSFNKLLEARDVLLDQAKRFAYDRYGQAGVDLLKNKNYAIQTLDDQHKLDRKLKGWIKLLKEQEIRAELNPKSSAIMALTCAKYIDSLDHTYYKQKEIPVKPSLRLESLQLQESVKYDFTENVSGNIGFMIYTKGGFGFSTIMPNIMWRWKDYVAQAQVQVGDRNACAVSITKNFEKMSIVGQVNVLNGGALGTLMIQRRISDTCYSDLKLQQGLTNSFEAGVHKNFGEKKKVSLKSNVNQSDLSIGVSGSYKLNKQTVLKSGVDLVMNTPENSLKLHTSLGVLLQLSKQTAMGYSLETQGEDVLFVTKIKRGHINFEIPLYLSHAMSYKGWLIGAACVLFGSFLTKKIYSVLYKNPKAQLKKEKESEIEEKKFLHRQELLSIIPNAKRMADEEAAKKGLVVIEAFYGKSDIIEKVRRNEENNSEEILDVKYLIQHLVENSKLNLSNTTKSTLPGFYNPCVDASVKPYLYIKYSYGDAIDMVIAKDEDAINIPI</sequence>
<feature type="domain" description="J" evidence="2">
    <location>
        <begin position="5"/>
        <end position="72"/>
    </location>
</feature>
<dbReference type="AlphaFoldDB" id="A0AAU9K0E9"/>
<dbReference type="InterPro" id="IPR052243">
    <property type="entry name" value="Mito_inner_membrane_organizer"/>
</dbReference>
<organism evidence="3 4">
    <name type="scientific">Blepharisma stoltei</name>
    <dbReference type="NCBI Taxonomy" id="1481888"/>
    <lineage>
        <taxon>Eukaryota</taxon>
        <taxon>Sar</taxon>
        <taxon>Alveolata</taxon>
        <taxon>Ciliophora</taxon>
        <taxon>Postciliodesmatophora</taxon>
        <taxon>Heterotrichea</taxon>
        <taxon>Heterotrichida</taxon>
        <taxon>Blepharismidae</taxon>
        <taxon>Blepharisma</taxon>
    </lineage>
</organism>